<feature type="compositionally biased region" description="Polar residues" evidence="7">
    <location>
        <begin position="952"/>
        <end position="978"/>
    </location>
</feature>
<dbReference type="PANTHER" id="PTHR22050:SF0">
    <property type="entry name" value="TRANSMEMBRANE PROTEIN 131 HOMOLOG"/>
    <property type="match status" value="1"/>
</dbReference>
<dbReference type="Pfam" id="PF24501">
    <property type="entry name" value="Ig_TMEM131L_5"/>
    <property type="match status" value="1"/>
</dbReference>
<proteinExistence type="inferred from homology"/>
<dbReference type="Gramene" id="Jr12_01180_p1">
    <property type="protein sequence ID" value="cds.Jr12_01180_p1"/>
    <property type="gene ID" value="Jr12_01180"/>
</dbReference>
<dbReference type="Proteomes" id="UP000235220">
    <property type="component" value="Chromosome 12"/>
</dbReference>
<evidence type="ECO:0000259" key="8">
    <source>
        <dbReference type="Pfam" id="PF12371"/>
    </source>
</evidence>
<keyword evidence="3" id="KW-0812">Transmembrane</keyword>
<dbReference type="Pfam" id="PF24474">
    <property type="entry name" value="DUF7579"/>
    <property type="match status" value="1"/>
</dbReference>
<comment type="subcellular location">
    <subcellularLocation>
        <location evidence="1">Membrane</location>
        <topology evidence="1">Single-pass type I membrane protein</topology>
    </subcellularLocation>
</comment>
<dbReference type="STRING" id="51240.A0A2I4HKK7"/>
<evidence type="ECO:0000256" key="1">
    <source>
        <dbReference type="ARBA" id="ARBA00004479"/>
    </source>
</evidence>
<evidence type="ECO:0000256" key="4">
    <source>
        <dbReference type="ARBA" id="ARBA00022729"/>
    </source>
</evidence>
<feature type="compositionally biased region" description="Basic residues" evidence="7">
    <location>
        <begin position="984"/>
        <end position="994"/>
    </location>
</feature>
<dbReference type="InterPro" id="IPR039877">
    <property type="entry name" value="TMEM131-like"/>
</dbReference>
<dbReference type="AlphaFoldDB" id="A0A2I4HKK7"/>
<evidence type="ECO:0000313" key="11">
    <source>
        <dbReference type="Proteomes" id="UP000235220"/>
    </source>
</evidence>
<evidence type="ECO:0000256" key="7">
    <source>
        <dbReference type="SAM" id="MobiDB-lite"/>
    </source>
</evidence>
<accession>A0A2I4HKK7</accession>
<keyword evidence="5" id="KW-1133">Transmembrane helix</keyword>
<dbReference type="GeneID" id="109018953"/>
<feature type="region of interest" description="Disordered" evidence="7">
    <location>
        <begin position="902"/>
        <end position="1022"/>
    </location>
</feature>
<dbReference type="KEGG" id="jre:109018953"/>
<sequence length="1211" mass="134424">MDLQTLTIRAPEHLFMYHRRILFHPVRAFQLIVALSCEFFFQATCGLDSMNGMLKLVKHDACGPSRDRFGVGFRDIGVGGNSSSSGYVSPMNYSRLRMVCTDSHSFCFPSTLPSFSSKEHERKVAALEVSRSRSNGPVSEESTMDRQWVTNKSRSLDYGMFKLVKGGIVSCSLHSKEDINEVSSIQADSPNQNCHSFCGKSLIDHCRIFWPERISMVTKTGYFDGSSSPNVEIKPNVLDWGQKCLYLPSLAFLTVSNTCNDSILHVYELFSTDFQFYPCNFSELLLRHGKVASICFVYLPRWLGLSSAHLLLQISSGGLLVQTRGFAIESPYEILPILSLDVSSSGRWTKNFSLFNPFDESLHVKEVTVMMLASLGKISHHTEVLCSVEKSQGSNDLGVQTFKDQLVVKSSQIGLPLLGIRPHRNWEIGPHRTDAVIEIDFFREFEGKILGAFCMQLLRYSQEKPETVMIPLKAELDGKAVYDDLSGSVSAFLEPLAPCDAFETVVVAISLRNDASHMLNVVKISEVSDTTNFHIKYMEGLLLPGTITKVALITCTQLYVELRDSPPEVSNIYRSCKLFMLTNDSSSPQIKIPCQDIIHFSSRQHRNSSSGLEYQSKKVESGYMRPRSLGIGIHSSSEIKVLDIAEADKLVLENWKSRGTISGMSVLNDHEVLFPMVEVGGHRSKWITVKNPSHQPVVIQLILNPGEIVDECRGPDGFTQPPSSSQPLSKELYAKNSGHLPLEVRKIRVSGTECGILGFMVHTSKGYAREPRESTKLLISYQYDFSAALAHRDLELSLDTGILAIPMKASLPQFMLNICTKSVSWMRVKKPSVEVLLVFLTFLVFCWLFSLARASGSQDDLCKSERSSIAASLRKAGKTVLMHHKQGNGKFSVSSEVSLLRSNGDDKTSMQSSVGRYPDGRGRVSRQGMSAQHVESTLENHKQNNQKEREFSSSLLSKSKAVENSDTIETSQQSNVTVKTGKEKGRKQRKRKGAGSKLTGPFEVSSSQSGNSTPSSPLSPVTFLTAKPTRPLSPYMEQNLEATYPFTQKAHRLSEKDHLFGSATEMNILEPKVSEKHCSSSLFFPTLDQPTASRKTTNPLLLPSATFPCPDGHSPNVLCSSPFLASTSAVAPHARAPGSKLFNLKTEEKSGLRDEYTYDIWGDHFSGLYLVSKDVTSLVSTATSDYSESFFVRDPLILMTKCPSKLVSFEK</sequence>
<dbReference type="InterPro" id="IPR055437">
    <property type="entry name" value="TMEM131L_Ig_5"/>
</dbReference>
<evidence type="ECO:0000256" key="2">
    <source>
        <dbReference type="ARBA" id="ARBA00006682"/>
    </source>
</evidence>
<name>A0A2I4HKK7_JUGRE</name>
<evidence type="ECO:0000256" key="5">
    <source>
        <dbReference type="ARBA" id="ARBA00022989"/>
    </source>
</evidence>
<dbReference type="RefSeq" id="XP_018856694.1">
    <property type="nucleotide sequence ID" value="XM_019001149.2"/>
</dbReference>
<protein>
    <submittedName>
        <fullName evidence="12">Uncharacterized protein LOC109018953</fullName>
    </submittedName>
</protein>
<keyword evidence="11" id="KW-1185">Reference proteome</keyword>
<organism evidence="11 12">
    <name type="scientific">Juglans regia</name>
    <name type="common">English walnut</name>
    <dbReference type="NCBI Taxonomy" id="51240"/>
    <lineage>
        <taxon>Eukaryota</taxon>
        <taxon>Viridiplantae</taxon>
        <taxon>Streptophyta</taxon>
        <taxon>Embryophyta</taxon>
        <taxon>Tracheophyta</taxon>
        <taxon>Spermatophyta</taxon>
        <taxon>Magnoliopsida</taxon>
        <taxon>eudicotyledons</taxon>
        <taxon>Gunneridae</taxon>
        <taxon>Pentapetalae</taxon>
        <taxon>rosids</taxon>
        <taxon>fabids</taxon>
        <taxon>Fagales</taxon>
        <taxon>Juglandaceae</taxon>
        <taxon>Juglans</taxon>
    </lineage>
</organism>
<evidence type="ECO:0000256" key="3">
    <source>
        <dbReference type="ARBA" id="ARBA00022692"/>
    </source>
</evidence>
<comment type="similarity">
    <text evidence="2">Belongs to the TMEM131 family.</text>
</comment>
<keyword evidence="4" id="KW-0732">Signal</keyword>
<dbReference type="GO" id="GO:0016020">
    <property type="term" value="C:membrane"/>
    <property type="evidence" value="ECO:0000318"/>
    <property type="project" value="GO_Central"/>
</dbReference>
<evidence type="ECO:0000256" key="6">
    <source>
        <dbReference type="ARBA" id="ARBA00023136"/>
    </source>
</evidence>
<evidence type="ECO:0000259" key="10">
    <source>
        <dbReference type="Pfam" id="PF24501"/>
    </source>
</evidence>
<dbReference type="InterPro" id="IPR022113">
    <property type="entry name" value="TMEM131L_N"/>
</dbReference>
<dbReference type="PANTHER" id="PTHR22050">
    <property type="entry name" value="RW1 PROTEIN HOMOLOG"/>
    <property type="match status" value="1"/>
</dbReference>
<feature type="compositionally biased region" description="Basic and acidic residues" evidence="7">
    <location>
        <begin position="936"/>
        <end position="951"/>
    </location>
</feature>
<gene>
    <name evidence="12" type="primary">LOC109018953</name>
</gene>
<dbReference type="Pfam" id="PF12371">
    <property type="entry name" value="TMEM131_like_N"/>
    <property type="match status" value="1"/>
</dbReference>
<dbReference type="InterPro" id="IPR056001">
    <property type="entry name" value="DUF7579"/>
</dbReference>
<feature type="domain" description="Transmembrane protein 131-like N-terminal" evidence="8">
    <location>
        <begin position="231"/>
        <end position="313"/>
    </location>
</feature>
<evidence type="ECO:0000259" key="9">
    <source>
        <dbReference type="Pfam" id="PF24474"/>
    </source>
</evidence>
<evidence type="ECO:0000313" key="12">
    <source>
        <dbReference type="RefSeq" id="XP_018856694.1"/>
    </source>
</evidence>
<feature type="domain" description="TMEM131L fifth Ig-like" evidence="10">
    <location>
        <begin position="736"/>
        <end position="801"/>
    </location>
</feature>
<feature type="compositionally biased region" description="Low complexity" evidence="7">
    <location>
        <begin position="1005"/>
        <end position="1020"/>
    </location>
</feature>
<reference evidence="12" key="1">
    <citation type="submission" date="2025-08" db="UniProtKB">
        <authorList>
            <consortium name="RefSeq"/>
        </authorList>
    </citation>
    <scope>IDENTIFICATION</scope>
    <source>
        <tissue evidence="12">Leaves</tissue>
    </source>
</reference>
<keyword evidence="6" id="KW-0472">Membrane</keyword>
<feature type="domain" description="DUF7579" evidence="9">
    <location>
        <begin position="487"/>
        <end position="605"/>
    </location>
</feature>
<dbReference type="OrthoDB" id="168404at2759"/>